<keyword evidence="2 5" id="KW-0328">Glycosyltransferase</keyword>
<evidence type="ECO:0000256" key="2">
    <source>
        <dbReference type="ARBA" id="ARBA00022676"/>
    </source>
</evidence>
<evidence type="ECO:0000259" key="4">
    <source>
        <dbReference type="Pfam" id="PF00535"/>
    </source>
</evidence>
<dbReference type="PANTHER" id="PTHR22916:SF51">
    <property type="entry name" value="GLYCOSYLTRANSFERASE EPSH-RELATED"/>
    <property type="match status" value="1"/>
</dbReference>
<organism evidence="5 6">
    <name type="scientific">Paenibacillus soyae</name>
    <dbReference type="NCBI Taxonomy" id="2969249"/>
    <lineage>
        <taxon>Bacteria</taxon>
        <taxon>Bacillati</taxon>
        <taxon>Bacillota</taxon>
        <taxon>Bacilli</taxon>
        <taxon>Bacillales</taxon>
        <taxon>Paenibacillaceae</taxon>
        <taxon>Paenibacillus</taxon>
    </lineage>
</organism>
<dbReference type="InterPro" id="IPR029044">
    <property type="entry name" value="Nucleotide-diphossugar_trans"/>
</dbReference>
<dbReference type="Pfam" id="PF00535">
    <property type="entry name" value="Glycos_transf_2"/>
    <property type="match status" value="1"/>
</dbReference>
<dbReference type="EMBL" id="JANIPJ010000001">
    <property type="protein sequence ID" value="MCR2802510.1"/>
    <property type="molecule type" value="Genomic_DNA"/>
</dbReference>
<dbReference type="GO" id="GO:0016757">
    <property type="term" value="F:glycosyltransferase activity"/>
    <property type="evidence" value="ECO:0007669"/>
    <property type="project" value="UniProtKB-KW"/>
</dbReference>
<comment type="caution">
    <text evidence="5">The sequence shown here is derived from an EMBL/GenBank/DDBJ whole genome shotgun (WGS) entry which is preliminary data.</text>
</comment>
<accession>A0A9X2MLN6</accession>
<keyword evidence="3 5" id="KW-0808">Transferase</keyword>
<feature type="domain" description="Glycosyltransferase 2-like" evidence="4">
    <location>
        <begin position="5"/>
        <end position="174"/>
    </location>
</feature>
<dbReference type="EC" id="2.4.-.-" evidence="5"/>
<dbReference type="RefSeq" id="WP_257442045.1">
    <property type="nucleotide sequence ID" value="NZ_JANIPJ010000001.1"/>
</dbReference>
<evidence type="ECO:0000313" key="5">
    <source>
        <dbReference type="EMBL" id="MCR2802510.1"/>
    </source>
</evidence>
<dbReference type="Proteomes" id="UP001141950">
    <property type="component" value="Unassembled WGS sequence"/>
</dbReference>
<comment type="similarity">
    <text evidence="1">Belongs to the glycosyltransferase 2 family.</text>
</comment>
<gene>
    <name evidence="5" type="ORF">NQZ67_01325</name>
</gene>
<dbReference type="Gene3D" id="3.90.550.10">
    <property type="entry name" value="Spore Coat Polysaccharide Biosynthesis Protein SpsA, Chain A"/>
    <property type="match status" value="1"/>
</dbReference>
<sequence>MIKVSIVIPVYNAADYLPRCIDSLTSQTLQECEFIFVNDGSMDESRAIIEQRRQDDERIILINQANQGVSVARNSGLKAARGEYIGFVDADDYVEREMYERLYRTAADRNCDAVFSNLLSELSGALIETKHPLPQDADLEKPYILEHVLPLFLKTEELNSACNKLYRRSLIKEHGIEFPRGVALGEDGMFNVLFLSHAHRIRYLDYAGYRYCEAIGSATRNASGKDYFARALEVFLTPPPHIYDELLGKEEILSLKSTKLIHSVMANIHIYLDKGNGMGLASRLSYVSSMVSHREVQRALPYYLKERVSSLGRYDKTILLFMQRRFVWGLYLVTGYSRFRNRKSRRVLA</sequence>
<protein>
    <submittedName>
        <fullName evidence="5">Glycosyltransferase</fullName>
        <ecNumber evidence="5">2.4.-.-</ecNumber>
    </submittedName>
</protein>
<keyword evidence="6" id="KW-1185">Reference proteome</keyword>
<dbReference type="CDD" id="cd00761">
    <property type="entry name" value="Glyco_tranf_GTA_type"/>
    <property type="match status" value="1"/>
</dbReference>
<dbReference type="AlphaFoldDB" id="A0A9X2MLN6"/>
<name>A0A9X2MLN6_9BACL</name>
<dbReference type="SUPFAM" id="SSF53448">
    <property type="entry name" value="Nucleotide-diphospho-sugar transferases"/>
    <property type="match status" value="1"/>
</dbReference>
<evidence type="ECO:0000256" key="1">
    <source>
        <dbReference type="ARBA" id="ARBA00006739"/>
    </source>
</evidence>
<evidence type="ECO:0000256" key="3">
    <source>
        <dbReference type="ARBA" id="ARBA00022679"/>
    </source>
</evidence>
<proteinExistence type="inferred from homology"/>
<dbReference type="PANTHER" id="PTHR22916">
    <property type="entry name" value="GLYCOSYLTRANSFERASE"/>
    <property type="match status" value="1"/>
</dbReference>
<evidence type="ECO:0000313" key="6">
    <source>
        <dbReference type="Proteomes" id="UP001141950"/>
    </source>
</evidence>
<dbReference type="InterPro" id="IPR001173">
    <property type="entry name" value="Glyco_trans_2-like"/>
</dbReference>
<reference evidence="5" key="1">
    <citation type="submission" date="2022-08" db="EMBL/GenBank/DDBJ databases">
        <title>The genomic sequence of strain Paenibacillus sp. SCIV0701.</title>
        <authorList>
            <person name="Zhao H."/>
        </authorList>
    </citation>
    <scope>NUCLEOTIDE SEQUENCE</scope>
    <source>
        <strain evidence="5">SCIV0701</strain>
    </source>
</reference>